<dbReference type="PANTHER" id="PTHR46722:SF1">
    <property type="entry name" value="MITOCHONDRIAL IMPORT RECEPTOR SUBUNIT TOM7 HOMOLOG"/>
    <property type="match status" value="1"/>
</dbReference>
<evidence type="ECO:0000256" key="8">
    <source>
        <dbReference type="ARBA" id="ARBA00022989"/>
    </source>
</evidence>
<dbReference type="OrthoDB" id="284357at2759"/>
<dbReference type="GO" id="GO:1903955">
    <property type="term" value="P:positive regulation of protein targeting to mitochondrion"/>
    <property type="evidence" value="ECO:0007669"/>
    <property type="project" value="TreeGrafter"/>
</dbReference>
<dbReference type="GO" id="GO:0005742">
    <property type="term" value="C:mitochondrial outer membrane translocase complex"/>
    <property type="evidence" value="ECO:0007669"/>
    <property type="project" value="InterPro"/>
</dbReference>
<dbReference type="Pfam" id="PF08038">
    <property type="entry name" value="Tom7"/>
    <property type="match status" value="1"/>
</dbReference>
<dbReference type="PANTHER" id="PTHR46722">
    <property type="entry name" value="MITOCHONDRIAL IMPORT RECEPTOR SUBUNIT TOM7 HOMOLOG"/>
    <property type="match status" value="1"/>
</dbReference>
<evidence type="ECO:0000256" key="2">
    <source>
        <dbReference type="ARBA" id="ARBA00010917"/>
    </source>
</evidence>
<reference evidence="12 13" key="1">
    <citation type="submission" date="2019-08" db="EMBL/GenBank/DDBJ databases">
        <title>Whole genome of Aphis craccivora.</title>
        <authorList>
            <person name="Voronova N.V."/>
            <person name="Shulinski R.S."/>
            <person name="Bandarenka Y.V."/>
            <person name="Zhorov D.G."/>
            <person name="Warner D."/>
        </authorList>
    </citation>
    <scope>NUCLEOTIDE SEQUENCE [LARGE SCALE GENOMIC DNA]</scope>
    <source>
        <strain evidence="12">180601</strain>
        <tissue evidence="12">Whole Body</tissue>
    </source>
</reference>
<evidence type="ECO:0000256" key="11">
    <source>
        <dbReference type="ARBA" id="ARBA00032786"/>
    </source>
</evidence>
<proteinExistence type="inferred from homology"/>
<evidence type="ECO:0000256" key="3">
    <source>
        <dbReference type="ARBA" id="ARBA00014537"/>
    </source>
</evidence>
<protein>
    <recommendedName>
        <fullName evidence="3">Mitochondrial import receptor subunit TOM7 homolog</fullName>
    </recommendedName>
    <alternativeName>
        <fullName evidence="11">Translocase of outer membrane 7 kDa subunit homolog</fullName>
    </alternativeName>
</protein>
<evidence type="ECO:0000313" key="13">
    <source>
        <dbReference type="Proteomes" id="UP000478052"/>
    </source>
</evidence>
<dbReference type="AlphaFoldDB" id="A0A6G0YIB4"/>
<keyword evidence="12" id="KW-0675">Receptor</keyword>
<accession>A0A6G0YIB4</accession>
<evidence type="ECO:0000256" key="6">
    <source>
        <dbReference type="ARBA" id="ARBA00022787"/>
    </source>
</evidence>
<comment type="similarity">
    <text evidence="2">Belongs to the Tom7 family.</text>
</comment>
<dbReference type="GO" id="GO:0030150">
    <property type="term" value="P:protein import into mitochondrial matrix"/>
    <property type="evidence" value="ECO:0007669"/>
    <property type="project" value="InterPro"/>
</dbReference>
<dbReference type="EMBL" id="VUJU01003858">
    <property type="protein sequence ID" value="KAF0756431.1"/>
    <property type="molecule type" value="Genomic_DNA"/>
</dbReference>
<keyword evidence="5" id="KW-0812">Transmembrane</keyword>
<keyword evidence="10" id="KW-0472">Membrane</keyword>
<keyword evidence="9" id="KW-0496">Mitochondrion</keyword>
<evidence type="ECO:0000256" key="5">
    <source>
        <dbReference type="ARBA" id="ARBA00022692"/>
    </source>
</evidence>
<keyword evidence="8" id="KW-1133">Transmembrane helix</keyword>
<evidence type="ECO:0000313" key="12">
    <source>
        <dbReference type="EMBL" id="KAF0756431.1"/>
    </source>
</evidence>
<evidence type="ECO:0000256" key="7">
    <source>
        <dbReference type="ARBA" id="ARBA00022927"/>
    </source>
</evidence>
<comment type="caution">
    <text evidence="12">The sequence shown here is derived from an EMBL/GenBank/DDBJ whole genome shotgun (WGS) entry which is preliminary data.</text>
</comment>
<evidence type="ECO:0000256" key="1">
    <source>
        <dbReference type="ARBA" id="ARBA00004572"/>
    </source>
</evidence>
<dbReference type="Proteomes" id="UP000478052">
    <property type="component" value="Unassembled WGS sequence"/>
</dbReference>
<keyword evidence="4" id="KW-0813">Transport</keyword>
<organism evidence="12 13">
    <name type="scientific">Aphis craccivora</name>
    <name type="common">Cowpea aphid</name>
    <dbReference type="NCBI Taxonomy" id="307492"/>
    <lineage>
        <taxon>Eukaryota</taxon>
        <taxon>Metazoa</taxon>
        <taxon>Ecdysozoa</taxon>
        <taxon>Arthropoda</taxon>
        <taxon>Hexapoda</taxon>
        <taxon>Insecta</taxon>
        <taxon>Pterygota</taxon>
        <taxon>Neoptera</taxon>
        <taxon>Paraneoptera</taxon>
        <taxon>Hemiptera</taxon>
        <taxon>Sternorrhyncha</taxon>
        <taxon>Aphidomorpha</taxon>
        <taxon>Aphidoidea</taxon>
        <taxon>Aphididae</taxon>
        <taxon>Aphidini</taxon>
        <taxon>Aphis</taxon>
        <taxon>Aphis</taxon>
    </lineage>
</organism>
<sequence>MGILKPGIKSRLEAVTEIVKTSYHVAFIPFVIYMGFKKGPEVGGPAFGLLSLLWHVLIIY</sequence>
<dbReference type="InterPro" id="IPR012621">
    <property type="entry name" value="Tom7"/>
</dbReference>
<keyword evidence="13" id="KW-1185">Reference proteome</keyword>
<keyword evidence="7" id="KW-0653">Protein transport</keyword>
<evidence type="ECO:0000256" key="9">
    <source>
        <dbReference type="ARBA" id="ARBA00023128"/>
    </source>
</evidence>
<keyword evidence="6" id="KW-1000">Mitochondrion outer membrane</keyword>
<evidence type="ECO:0000256" key="4">
    <source>
        <dbReference type="ARBA" id="ARBA00022448"/>
    </source>
</evidence>
<gene>
    <name evidence="12" type="ORF">FWK35_00018802</name>
</gene>
<name>A0A6G0YIB4_APHCR</name>
<evidence type="ECO:0000256" key="10">
    <source>
        <dbReference type="ARBA" id="ARBA00023136"/>
    </source>
</evidence>
<comment type="subcellular location">
    <subcellularLocation>
        <location evidence="1">Mitochondrion outer membrane</location>
        <topology evidence="1">Single-pass membrane protein</topology>
    </subcellularLocation>
</comment>